<dbReference type="PANTHER" id="PTHR28037">
    <property type="entry name" value="ALCOHOL O-ACETYLTRANSFERASE 1-RELATED"/>
    <property type="match status" value="1"/>
</dbReference>
<gene>
    <name evidence="1" type="ORF">MO867_06875</name>
</gene>
<dbReference type="Gene3D" id="3.30.559.10">
    <property type="entry name" value="Chloramphenicol acetyltransferase-like domain"/>
    <property type="match status" value="1"/>
</dbReference>
<proteinExistence type="predicted"/>
<organism evidence="1 2">
    <name type="scientific">Microbulbifer okhotskensis</name>
    <dbReference type="NCBI Taxonomy" id="2926617"/>
    <lineage>
        <taxon>Bacteria</taxon>
        <taxon>Pseudomonadati</taxon>
        <taxon>Pseudomonadota</taxon>
        <taxon>Gammaproteobacteria</taxon>
        <taxon>Cellvibrionales</taxon>
        <taxon>Microbulbiferaceae</taxon>
        <taxon>Microbulbifer</taxon>
    </lineage>
</organism>
<dbReference type="InterPro" id="IPR023213">
    <property type="entry name" value="CAT-like_dom_sf"/>
</dbReference>
<dbReference type="EMBL" id="JALBWM010000019">
    <property type="protein sequence ID" value="MCO1334063.1"/>
    <property type="molecule type" value="Genomic_DNA"/>
</dbReference>
<dbReference type="SUPFAM" id="SSF52777">
    <property type="entry name" value="CoA-dependent acyltransferases"/>
    <property type="match status" value="1"/>
</dbReference>
<dbReference type="AlphaFoldDB" id="A0A9X2J4G1"/>
<evidence type="ECO:0008006" key="3">
    <source>
        <dbReference type="Google" id="ProtNLM"/>
    </source>
</evidence>
<dbReference type="RefSeq" id="WP_252465541.1">
    <property type="nucleotide sequence ID" value="NZ_JALBWM010000019.1"/>
</dbReference>
<comment type="caution">
    <text evidence="1">The sequence shown here is derived from an EMBL/GenBank/DDBJ whole genome shotgun (WGS) entry which is preliminary data.</text>
</comment>
<name>A0A9X2J4G1_9GAMM</name>
<reference evidence="1" key="1">
    <citation type="journal article" date="2022" name="Arch. Microbiol.">
        <title>Microbulbifer okhotskensis sp. nov., isolated from a deep bottom sediment of the Okhotsk Sea.</title>
        <authorList>
            <person name="Romanenko L."/>
            <person name="Kurilenko V."/>
            <person name="Otstavnykh N."/>
            <person name="Velansky P."/>
            <person name="Isaeva M."/>
            <person name="Mikhailov V."/>
        </authorList>
    </citation>
    <scope>NUCLEOTIDE SEQUENCE</scope>
    <source>
        <strain evidence="1">OS29</strain>
    </source>
</reference>
<evidence type="ECO:0000313" key="1">
    <source>
        <dbReference type="EMBL" id="MCO1334063.1"/>
    </source>
</evidence>
<dbReference type="Proteomes" id="UP001139028">
    <property type="component" value="Unassembled WGS sequence"/>
</dbReference>
<dbReference type="Gene3D" id="3.30.559.30">
    <property type="entry name" value="Nonribosomal peptide synthetase, condensation domain"/>
    <property type="match status" value="1"/>
</dbReference>
<dbReference type="PANTHER" id="PTHR28037:SF1">
    <property type="entry name" value="ALCOHOL O-ACETYLTRANSFERASE 1-RELATED"/>
    <property type="match status" value="1"/>
</dbReference>
<dbReference type="InterPro" id="IPR052058">
    <property type="entry name" value="Alcohol_O-acetyltransferase"/>
</dbReference>
<sequence>MMSKVFSRELGPQEALFLELTKQSKGGLQLISFIKICEPVTVELLLDGFAYLHQRHPILRARVKRGERLRWVCDVDFKNIPLQLHKLTQPMDFEDEYCRHGMKCLDSEECVYGLTLYTNKNGLVDWIVIVNVHAVLDGRSIMTLCLDLDGFLRSEGKISDVQSLPLRASIASSLDAAGYLGEKEFIHQSKDVFNWPVEKAVFASERRACATSLLMPPETAKLLSQVGKKGKVKLTAIYCAIAALASRVLPVYQDFTEIILTLDGRVLCVPPISLDNVGSFSQTTSLEIPPEFISTGFLSLASYIQSQIDMVLAKRRPMTKNLGENYKAKYIEKMASETVKKQSYFPAGICVSNVGNMRRLAGEMRYFEIEKGMVTQTNGLNPLTVITYTTYRNAVFVFGYCEPLLSKKSVSLYVDKYVEIIRGLICKG</sequence>
<keyword evidence="2" id="KW-1185">Reference proteome</keyword>
<evidence type="ECO:0000313" key="2">
    <source>
        <dbReference type="Proteomes" id="UP001139028"/>
    </source>
</evidence>
<protein>
    <recommendedName>
        <fullName evidence="3">Condensation domain-containing protein</fullName>
    </recommendedName>
</protein>
<accession>A0A9X2J4G1</accession>